<dbReference type="SUPFAM" id="SSF82607">
    <property type="entry name" value="YbaB-like"/>
    <property type="match status" value="1"/>
</dbReference>
<comment type="caution">
    <text evidence="1">The sequence shown here is derived from an EMBL/GenBank/DDBJ whole genome shotgun (WGS) entry which is preliminary data.</text>
</comment>
<evidence type="ECO:0000313" key="1">
    <source>
        <dbReference type="EMBL" id="MDP9865447.1"/>
    </source>
</evidence>
<dbReference type="InterPro" id="IPR004401">
    <property type="entry name" value="YbaB/EbfC"/>
</dbReference>
<keyword evidence="2" id="KW-1185">Reference proteome</keyword>
<keyword evidence="1" id="KW-0238">DNA-binding</keyword>
<dbReference type="GO" id="GO:0003677">
    <property type="term" value="F:DNA binding"/>
    <property type="evidence" value="ECO:0007669"/>
    <property type="project" value="UniProtKB-KW"/>
</dbReference>
<protein>
    <submittedName>
        <fullName evidence="1">DNA-binding protein YbaB</fullName>
    </submittedName>
</protein>
<name>A0ABT9R991_9ACTN</name>
<organism evidence="1 2">
    <name type="scientific">Streptosporangium brasiliense</name>
    <dbReference type="NCBI Taxonomy" id="47480"/>
    <lineage>
        <taxon>Bacteria</taxon>
        <taxon>Bacillati</taxon>
        <taxon>Actinomycetota</taxon>
        <taxon>Actinomycetes</taxon>
        <taxon>Streptosporangiales</taxon>
        <taxon>Streptosporangiaceae</taxon>
        <taxon>Streptosporangium</taxon>
    </lineage>
</organism>
<dbReference type="Proteomes" id="UP001230426">
    <property type="component" value="Unassembled WGS sequence"/>
</dbReference>
<sequence length="165" mass="18366">MPSGTYVADLTAVEMEQPVAELGDFANVDIHKVLRDTEAHFARIGEVQKALTTVVGRARDEDGLVTVEYSGDGLRELELNPKAMRLSSGELAEKIKEVIRDAARDLQERIGQVMEESFGEEANPMRYVNDPDAVLGQVREAEAAYNRTFEDAMGELDRIARRLDL</sequence>
<gene>
    <name evidence="1" type="ORF">J2S55_004713</name>
</gene>
<dbReference type="Gene3D" id="3.30.1310.10">
    <property type="entry name" value="Nucleoid-associated protein YbaB-like domain"/>
    <property type="match status" value="1"/>
</dbReference>
<dbReference type="InterPro" id="IPR036894">
    <property type="entry name" value="YbaB-like_sf"/>
</dbReference>
<accession>A0ABT9R991</accession>
<dbReference type="Pfam" id="PF02575">
    <property type="entry name" value="YbaB_DNA_bd"/>
    <property type="match status" value="1"/>
</dbReference>
<dbReference type="EMBL" id="JAUSRB010000002">
    <property type="protein sequence ID" value="MDP9865447.1"/>
    <property type="molecule type" value="Genomic_DNA"/>
</dbReference>
<reference evidence="1 2" key="1">
    <citation type="submission" date="2023-07" db="EMBL/GenBank/DDBJ databases">
        <title>Sequencing the genomes of 1000 actinobacteria strains.</title>
        <authorList>
            <person name="Klenk H.-P."/>
        </authorList>
    </citation>
    <scope>NUCLEOTIDE SEQUENCE [LARGE SCALE GENOMIC DNA]</scope>
    <source>
        <strain evidence="1 2">DSM 44109</strain>
    </source>
</reference>
<dbReference type="RefSeq" id="WP_306864816.1">
    <property type="nucleotide sequence ID" value="NZ_JAUSRB010000002.1"/>
</dbReference>
<evidence type="ECO:0000313" key="2">
    <source>
        <dbReference type="Proteomes" id="UP001230426"/>
    </source>
</evidence>
<proteinExistence type="predicted"/>